<feature type="region of interest" description="Disordered" evidence="1">
    <location>
        <begin position="22"/>
        <end position="52"/>
    </location>
</feature>
<dbReference type="EMBL" id="JASCZI010062052">
    <property type="protein sequence ID" value="MED6139990.1"/>
    <property type="molecule type" value="Genomic_DNA"/>
</dbReference>
<proteinExistence type="predicted"/>
<evidence type="ECO:0000256" key="1">
    <source>
        <dbReference type="SAM" id="MobiDB-lite"/>
    </source>
</evidence>
<evidence type="ECO:0000313" key="3">
    <source>
        <dbReference type="Proteomes" id="UP001341840"/>
    </source>
</evidence>
<name>A0ABU6SUL7_9FABA</name>
<evidence type="ECO:0000313" key="2">
    <source>
        <dbReference type="EMBL" id="MED6139990.1"/>
    </source>
</evidence>
<dbReference type="Proteomes" id="UP001341840">
    <property type="component" value="Unassembled WGS sequence"/>
</dbReference>
<protein>
    <submittedName>
        <fullName evidence="2">Uncharacterized protein</fullName>
    </submittedName>
</protein>
<reference evidence="2 3" key="1">
    <citation type="journal article" date="2023" name="Plants (Basel)">
        <title>Bridging the Gap: Combining Genomics and Transcriptomics Approaches to Understand Stylosanthes scabra, an Orphan Legume from the Brazilian Caatinga.</title>
        <authorList>
            <person name="Ferreira-Neto J.R.C."/>
            <person name="da Silva M.D."/>
            <person name="Binneck E."/>
            <person name="de Melo N.F."/>
            <person name="da Silva R.H."/>
            <person name="de Melo A.L.T.M."/>
            <person name="Pandolfi V."/>
            <person name="Bustamante F.O."/>
            <person name="Brasileiro-Vidal A.C."/>
            <person name="Benko-Iseppon A.M."/>
        </authorList>
    </citation>
    <scope>NUCLEOTIDE SEQUENCE [LARGE SCALE GENOMIC DNA]</scope>
    <source>
        <tissue evidence="2">Leaves</tissue>
    </source>
</reference>
<keyword evidence="3" id="KW-1185">Reference proteome</keyword>
<feature type="non-terminal residue" evidence="2">
    <location>
        <position position="1"/>
    </location>
</feature>
<organism evidence="2 3">
    <name type="scientific">Stylosanthes scabra</name>
    <dbReference type="NCBI Taxonomy" id="79078"/>
    <lineage>
        <taxon>Eukaryota</taxon>
        <taxon>Viridiplantae</taxon>
        <taxon>Streptophyta</taxon>
        <taxon>Embryophyta</taxon>
        <taxon>Tracheophyta</taxon>
        <taxon>Spermatophyta</taxon>
        <taxon>Magnoliopsida</taxon>
        <taxon>eudicotyledons</taxon>
        <taxon>Gunneridae</taxon>
        <taxon>Pentapetalae</taxon>
        <taxon>rosids</taxon>
        <taxon>fabids</taxon>
        <taxon>Fabales</taxon>
        <taxon>Fabaceae</taxon>
        <taxon>Papilionoideae</taxon>
        <taxon>50 kb inversion clade</taxon>
        <taxon>dalbergioids sensu lato</taxon>
        <taxon>Dalbergieae</taxon>
        <taxon>Pterocarpus clade</taxon>
        <taxon>Stylosanthes</taxon>
    </lineage>
</organism>
<comment type="caution">
    <text evidence="2">The sequence shown here is derived from an EMBL/GenBank/DDBJ whole genome shotgun (WGS) entry which is preliminary data.</text>
</comment>
<gene>
    <name evidence="2" type="ORF">PIB30_088931</name>
</gene>
<sequence length="94" mass="10556">SVLLTLRTLKLLDHLSHDKVPPQFEAISSPEADSESTAKKSSTEAESTVINKKEPFSGPMILQESKKFKTWSLNDCALMTWLDASMNLTYKNRV</sequence>
<accession>A0ABU6SUL7</accession>